<protein>
    <submittedName>
        <fullName evidence="1">Fimbrial protein</fullName>
    </submittedName>
</protein>
<proteinExistence type="predicted"/>
<reference evidence="2" key="1">
    <citation type="journal article" date="2019" name="Int. J. Syst. Evol. Microbiol.">
        <title>The Global Catalogue of Microorganisms (GCM) 10K type strain sequencing project: providing services to taxonomists for standard genome sequencing and annotation.</title>
        <authorList>
            <consortium name="The Broad Institute Genomics Platform"/>
            <consortium name="The Broad Institute Genome Sequencing Center for Infectious Disease"/>
            <person name="Wu L."/>
            <person name="Ma J."/>
        </authorList>
    </citation>
    <scope>NUCLEOTIDE SEQUENCE [LARGE SCALE GENOMIC DNA]</scope>
    <source>
        <strain evidence="2">CGMCC 1.15122</strain>
    </source>
</reference>
<dbReference type="EMBL" id="BMHM01000001">
    <property type="protein sequence ID" value="GGC76256.1"/>
    <property type="molecule type" value="Genomic_DNA"/>
</dbReference>
<evidence type="ECO:0000313" key="1">
    <source>
        <dbReference type="EMBL" id="GGC76256.1"/>
    </source>
</evidence>
<organism evidence="1 2">
    <name type="scientific">Vreelandella lutescens</name>
    <dbReference type="NCBI Taxonomy" id="1602943"/>
    <lineage>
        <taxon>Bacteria</taxon>
        <taxon>Pseudomonadati</taxon>
        <taxon>Pseudomonadota</taxon>
        <taxon>Gammaproteobacteria</taxon>
        <taxon>Oceanospirillales</taxon>
        <taxon>Halomonadaceae</taxon>
        <taxon>Vreelandella</taxon>
    </lineage>
</organism>
<dbReference type="RefSeq" id="WP_188637715.1">
    <property type="nucleotide sequence ID" value="NZ_BMHM01000001.1"/>
</dbReference>
<dbReference type="PIRSF" id="PIRSF016481">
    <property type="entry name" value="Pilus_assembly_PilP"/>
    <property type="match status" value="1"/>
</dbReference>
<dbReference type="Proteomes" id="UP000597301">
    <property type="component" value="Unassembled WGS sequence"/>
</dbReference>
<evidence type="ECO:0000313" key="2">
    <source>
        <dbReference type="Proteomes" id="UP000597301"/>
    </source>
</evidence>
<sequence>MKRLLSMGVMALLAGCGDANLSQLDVVMEEIRRTPVGQPPVIIPTIPEYQPVDYRYSESRSPFLAPESVRANVVEVFESALAPDQQREAEPLEQFQLQTLRLVGTLRMGGQQVALISAPDGSVTSVREGNYLGTDYGLVTAISPQEVQITERVLHQQAGWQERQTALSLDE</sequence>
<dbReference type="Pfam" id="PF04351">
    <property type="entry name" value="PilP"/>
    <property type="match status" value="1"/>
</dbReference>
<comment type="caution">
    <text evidence="1">The sequence shown here is derived from an EMBL/GenBank/DDBJ whole genome shotgun (WGS) entry which is preliminary data.</text>
</comment>
<name>A0ABQ1NG89_9GAMM</name>
<dbReference type="Gene3D" id="2.30.30.830">
    <property type="match status" value="1"/>
</dbReference>
<accession>A0ABQ1NG89</accession>
<gene>
    <name evidence="1" type="primary">pilP</name>
    <name evidence="1" type="ORF">GCM10011382_02630</name>
</gene>
<dbReference type="PROSITE" id="PS51257">
    <property type="entry name" value="PROKAR_LIPOPROTEIN"/>
    <property type="match status" value="1"/>
</dbReference>
<dbReference type="InterPro" id="IPR007446">
    <property type="entry name" value="PilP"/>
</dbReference>
<keyword evidence="2" id="KW-1185">Reference proteome</keyword>